<keyword evidence="1" id="KW-0812">Transmembrane</keyword>
<proteinExistence type="predicted"/>
<evidence type="ECO:0000256" key="1">
    <source>
        <dbReference type="SAM" id="Phobius"/>
    </source>
</evidence>
<keyword evidence="1" id="KW-0472">Membrane</keyword>
<feature type="chain" id="PRO_5010241766" evidence="2">
    <location>
        <begin position="25"/>
        <end position="114"/>
    </location>
</feature>
<evidence type="ECO:0000313" key="3">
    <source>
        <dbReference type="EMBL" id="SDT85423.1"/>
    </source>
</evidence>
<dbReference type="AlphaFoldDB" id="A0A1H2DRA9"/>
<evidence type="ECO:0000313" key="4">
    <source>
        <dbReference type="Proteomes" id="UP000183180"/>
    </source>
</evidence>
<feature type="transmembrane region" description="Helical" evidence="1">
    <location>
        <begin position="34"/>
        <end position="56"/>
    </location>
</feature>
<dbReference type="Proteomes" id="UP000183180">
    <property type="component" value="Unassembled WGS sequence"/>
</dbReference>
<evidence type="ECO:0000256" key="2">
    <source>
        <dbReference type="SAM" id="SignalP"/>
    </source>
</evidence>
<reference evidence="3 4" key="1">
    <citation type="submission" date="2016-10" db="EMBL/GenBank/DDBJ databases">
        <authorList>
            <person name="de Groot N.N."/>
        </authorList>
    </citation>
    <scope>NUCLEOTIDE SEQUENCE [LARGE SCALE GENOMIC DNA]</scope>
    <source>
        <strain evidence="3 4">DSM 44215</strain>
    </source>
</reference>
<gene>
    <name evidence="3" type="ORF">SAMN04488548_11912</name>
</gene>
<dbReference type="RefSeq" id="WP_139179960.1">
    <property type="nucleotide sequence ID" value="NZ_FNLM01000019.1"/>
</dbReference>
<organism evidence="3 4">
    <name type="scientific">Gordonia westfalica</name>
    <dbReference type="NCBI Taxonomy" id="158898"/>
    <lineage>
        <taxon>Bacteria</taxon>
        <taxon>Bacillati</taxon>
        <taxon>Actinomycetota</taxon>
        <taxon>Actinomycetes</taxon>
        <taxon>Mycobacteriales</taxon>
        <taxon>Gordoniaceae</taxon>
        <taxon>Gordonia</taxon>
    </lineage>
</organism>
<dbReference type="OrthoDB" id="4383972at2"/>
<protein>
    <submittedName>
        <fullName evidence="3">Uncharacterized protein</fullName>
    </submittedName>
</protein>
<accession>A0A1H2DRA9</accession>
<dbReference type="EMBL" id="FNLM01000019">
    <property type="protein sequence ID" value="SDT85423.1"/>
    <property type="molecule type" value="Genomic_DNA"/>
</dbReference>
<dbReference type="STRING" id="158898.SAMN04488548_11912"/>
<keyword evidence="1" id="KW-1133">Transmembrane helix</keyword>
<keyword evidence="2" id="KW-0732">Signal</keyword>
<feature type="signal peptide" evidence="2">
    <location>
        <begin position="1"/>
        <end position="24"/>
    </location>
</feature>
<sequence>MSFPLTASSAKSTSAMTVTSSASAWMNPAALSDIGVVGVVVGMALVLGIAFARGWIVWGSEISIYKTAAERDAKTIADLLETNARNAQTMAEWNVAGQLIASQSKALRESLESN</sequence>
<name>A0A1H2DRA9_9ACTN</name>